<dbReference type="Pfam" id="PF13545">
    <property type="entry name" value="HTH_Crp_2"/>
    <property type="match status" value="1"/>
</dbReference>
<organism evidence="5 6">
    <name type="scientific">Bosea psychrotolerans</name>
    <dbReference type="NCBI Taxonomy" id="1871628"/>
    <lineage>
        <taxon>Bacteria</taxon>
        <taxon>Pseudomonadati</taxon>
        <taxon>Pseudomonadota</taxon>
        <taxon>Alphaproteobacteria</taxon>
        <taxon>Hyphomicrobiales</taxon>
        <taxon>Boseaceae</taxon>
        <taxon>Bosea</taxon>
    </lineage>
</organism>
<dbReference type="InterPro" id="IPR012318">
    <property type="entry name" value="HTH_CRP"/>
</dbReference>
<evidence type="ECO:0000256" key="2">
    <source>
        <dbReference type="ARBA" id="ARBA00023125"/>
    </source>
</evidence>
<keyword evidence="2" id="KW-0238">DNA-binding</keyword>
<dbReference type="InterPro" id="IPR014710">
    <property type="entry name" value="RmlC-like_jellyroll"/>
</dbReference>
<dbReference type="InterPro" id="IPR036388">
    <property type="entry name" value="WH-like_DNA-bd_sf"/>
</dbReference>
<dbReference type="OrthoDB" id="7772718at2"/>
<gene>
    <name evidence="5" type="ORF">CYD53_12246</name>
</gene>
<dbReference type="EMBL" id="PQFZ01000022">
    <property type="protein sequence ID" value="POR46806.1"/>
    <property type="molecule type" value="Genomic_DNA"/>
</dbReference>
<dbReference type="PROSITE" id="PS50042">
    <property type="entry name" value="CNMP_BINDING_3"/>
    <property type="match status" value="1"/>
</dbReference>
<dbReference type="InterPro" id="IPR050397">
    <property type="entry name" value="Env_Response_Regulators"/>
</dbReference>
<dbReference type="Pfam" id="PF00027">
    <property type="entry name" value="cNMP_binding"/>
    <property type="match status" value="1"/>
</dbReference>
<dbReference type="GO" id="GO:0005829">
    <property type="term" value="C:cytosol"/>
    <property type="evidence" value="ECO:0007669"/>
    <property type="project" value="TreeGrafter"/>
</dbReference>
<dbReference type="GO" id="GO:0003677">
    <property type="term" value="F:DNA binding"/>
    <property type="evidence" value="ECO:0007669"/>
    <property type="project" value="UniProtKB-KW"/>
</dbReference>
<dbReference type="PANTHER" id="PTHR24567:SF74">
    <property type="entry name" value="HTH-TYPE TRANSCRIPTIONAL REGULATOR ARCR"/>
    <property type="match status" value="1"/>
</dbReference>
<evidence type="ECO:0000259" key="4">
    <source>
        <dbReference type="PROSITE" id="PS50042"/>
    </source>
</evidence>
<dbReference type="SUPFAM" id="SSF46785">
    <property type="entry name" value="Winged helix' DNA-binding domain"/>
    <property type="match status" value="1"/>
</dbReference>
<keyword evidence="3" id="KW-0804">Transcription</keyword>
<name>A0A2S4LWH8_9HYPH</name>
<dbReference type="PANTHER" id="PTHR24567">
    <property type="entry name" value="CRP FAMILY TRANSCRIPTIONAL REGULATORY PROTEIN"/>
    <property type="match status" value="1"/>
</dbReference>
<dbReference type="RefSeq" id="WP_103720938.1">
    <property type="nucleotide sequence ID" value="NZ_PQFZ01000022.1"/>
</dbReference>
<evidence type="ECO:0000256" key="1">
    <source>
        <dbReference type="ARBA" id="ARBA00023015"/>
    </source>
</evidence>
<accession>A0A2S4LWH8</accession>
<dbReference type="SMART" id="SM00100">
    <property type="entry name" value="cNMP"/>
    <property type="match status" value="1"/>
</dbReference>
<feature type="domain" description="Cyclic nucleotide-binding" evidence="4">
    <location>
        <begin position="18"/>
        <end position="120"/>
    </location>
</feature>
<keyword evidence="6" id="KW-1185">Reference proteome</keyword>
<dbReference type="InterPro" id="IPR036390">
    <property type="entry name" value="WH_DNA-bd_sf"/>
</dbReference>
<comment type="caution">
    <text evidence="5">The sequence shown here is derived from an EMBL/GenBank/DDBJ whole genome shotgun (WGS) entry which is preliminary data.</text>
</comment>
<dbReference type="SUPFAM" id="SSF51206">
    <property type="entry name" value="cAMP-binding domain-like"/>
    <property type="match status" value="1"/>
</dbReference>
<dbReference type="Proteomes" id="UP000236919">
    <property type="component" value="Unassembled WGS sequence"/>
</dbReference>
<dbReference type="InterPro" id="IPR018490">
    <property type="entry name" value="cNMP-bd_dom_sf"/>
</dbReference>
<reference evidence="5 6" key="1">
    <citation type="submission" date="2018-01" db="EMBL/GenBank/DDBJ databases">
        <title>Genomic Encyclopedia of Type Strains, Phase III (KMG-III): the genomes of soil and plant-associated and newly described type strains.</title>
        <authorList>
            <person name="Whitman W."/>
        </authorList>
    </citation>
    <scope>NUCLEOTIDE SEQUENCE [LARGE SCALE GENOMIC DNA]</scope>
    <source>
        <strain evidence="5 6">1131</strain>
    </source>
</reference>
<protein>
    <submittedName>
        <fullName evidence="5">CRP-like cAMP-binding protein</fullName>
    </submittedName>
</protein>
<dbReference type="Gene3D" id="2.60.120.10">
    <property type="entry name" value="Jelly Rolls"/>
    <property type="match status" value="1"/>
</dbReference>
<dbReference type="Gene3D" id="1.10.10.10">
    <property type="entry name" value="Winged helix-like DNA-binding domain superfamily/Winged helix DNA-binding domain"/>
    <property type="match status" value="1"/>
</dbReference>
<proteinExistence type="predicted"/>
<dbReference type="CDD" id="cd00038">
    <property type="entry name" value="CAP_ED"/>
    <property type="match status" value="1"/>
</dbReference>
<evidence type="ECO:0000313" key="6">
    <source>
        <dbReference type="Proteomes" id="UP000236919"/>
    </source>
</evidence>
<evidence type="ECO:0000313" key="5">
    <source>
        <dbReference type="EMBL" id="POR46806.1"/>
    </source>
</evidence>
<dbReference type="AlphaFoldDB" id="A0A2S4LWH8"/>
<evidence type="ECO:0000256" key="3">
    <source>
        <dbReference type="ARBA" id="ARBA00023163"/>
    </source>
</evidence>
<dbReference type="GO" id="GO:0003700">
    <property type="term" value="F:DNA-binding transcription factor activity"/>
    <property type="evidence" value="ECO:0007669"/>
    <property type="project" value="TreeGrafter"/>
</dbReference>
<sequence length="229" mass="25464">MKQVSRARAEEIMSERGWLPLLPEAFRTEVLQRSVLLRFAPGDRVFRLDDPAGGIYGLVTGTVSISFAQSGATPRLILLGVPGHWTGEGCFLTRKPRRAEIRAVVETTMLYLPLDAMDQMAARDPMVVHHVALLLMMTVEVLFRVIDDLQRPDVDRRVASVLQRTTWIGEVPIPLTQSEVGVMANASRKQVNAALKRFSAAGWLTNTYRSIHITDPAALRRFAEGDGTD</sequence>
<dbReference type="InterPro" id="IPR000595">
    <property type="entry name" value="cNMP-bd_dom"/>
</dbReference>
<keyword evidence="1" id="KW-0805">Transcription regulation</keyword>